<keyword evidence="2" id="KW-1185">Reference proteome</keyword>
<evidence type="ECO:0000313" key="1">
    <source>
        <dbReference type="EMBL" id="MEQ2209548.1"/>
    </source>
</evidence>
<proteinExistence type="predicted"/>
<name>A0ABV0RPM2_9TELE</name>
<comment type="caution">
    <text evidence="1">The sequence shown here is derived from an EMBL/GenBank/DDBJ whole genome shotgun (WGS) entry which is preliminary data.</text>
</comment>
<dbReference type="EMBL" id="JAHRIN010051484">
    <property type="protein sequence ID" value="MEQ2209548.1"/>
    <property type="molecule type" value="Genomic_DNA"/>
</dbReference>
<reference evidence="1 2" key="1">
    <citation type="submission" date="2021-06" db="EMBL/GenBank/DDBJ databases">
        <authorList>
            <person name="Palmer J.M."/>
        </authorList>
    </citation>
    <scope>NUCLEOTIDE SEQUENCE [LARGE SCALE GENOMIC DNA]</scope>
    <source>
        <strain evidence="1 2">XC_2019</strain>
        <tissue evidence="1">Muscle</tissue>
    </source>
</reference>
<gene>
    <name evidence="1" type="ORF">XENOCAPTIV_000785</name>
</gene>
<sequence>DQVDTHGELSPQDQDGLLSFPVETTRQIFSQQNVEAFRPVDITHQRRVQVQVVPARRDLEGAVFCLEHRISSVKVDYDPLLSLALRWSHSVKLGTFPLSTAADSSGVPLGTVVGPVLFRLSLSLDRLVHE</sequence>
<evidence type="ECO:0000313" key="2">
    <source>
        <dbReference type="Proteomes" id="UP001434883"/>
    </source>
</evidence>
<accession>A0ABV0RPM2</accession>
<dbReference type="Proteomes" id="UP001434883">
    <property type="component" value="Unassembled WGS sequence"/>
</dbReference>
<feature type="non-terminal residue" evidence="1">
    <location>
        <position position="1"/>
    </location>
</feature>
<organism evidence="1 2">
    <name type="scientific">Xenoophorus captivus</name>
    <dbReference type="NCBI Taxonomy" id="1517983"/>
    <lineage>
        <taxon>Eukaryota</taxon>
        <taxon>Metazoa</taxon>
        <taxon>Chordata</taxon>
        <taxon>Craniata</taxon>
        <taxon>Vertebrata</taxon>
        <taxon>Euteleostomi</taxon>
        <taxon>Actinopterygii</taxon>
        <taxon>Neopterygii</taxon>
        <taxon>Teleostei</taxon>
        <taxon>Neoteleostei</taxon>
        <taxon>Acanthomorphata</taxon>
        <taxon>Ovalentaria</taxon>
        <taxon>Atherinomorphae</taxon>
        <taxon>Cyprinodontiformes</taxon>
        <taxon>Goodeidae</taxon>
        <taxon>Xenoophorus</taxon>
    </lineage>
</organism>
<protein>
    <submittedName>
        <fullName evidence="1">Uncharacterized protein</fullName>
    </submittedName>
</protein>